<dbReference type="EMBL" id="CP014163">
    <property type="protein sequence ID" value="AMB98897.1"/>
    <property type="molecule type" value="Genomic_DNA"/>
</dbReference>
<dbReference type="AlphaFoldDB" id="A0A0X8FKC3"/>
<organism evidence="5 6">
    <name type="scientific">Aerococcus urinaehominis</name>
    <dbReference type="NCBI Taxonomy" id="128944"/>
    <lineage>
        <taxon>Bacteria</taxon>
        <taxon>Bacillati</taxon>
        <taxon>Bacillota</taxon>
        <taxon>Bacilli</taxon>
        <taxon>Lactobacillales</taxon>
        <taxon>Aerococcaceae</taxon>
        <taxon>Aerococcus</taxon>
    </lineage>
</organism>
<dbReference type="CDD" id="cd07770">
    <property type="entry name" value="ASKHA_NBD_FGGY_GntK"/>
    <property type="match status" value="1"/>
</dbReference>
<dbReference type="STRING" id="128944.AWM75_02320"/>
<dbReference type="InterPro" id="IPR018483">
    <property type="entry name" value="Carb_kinase_FGGY_CS"/>
</dbReference>
<name>A0A0X8FKC3_9LACT</name>
<dbReference type="PROSITE" id="PS00445">
    <property type="entry name" value="FGGY_KINASES_2"/>
    <property type="match status" value="1"/>
</dbReference>
<dbReference type="RefSeq" id="WP_067977749.1">
    <property type="nucleotide sequence ID" value="NZ_CP014163.1"/>
</dbReference>
<dbReference type="InterPro" id="IPR018485">
    <property type="entry name" value="FGGY_C"/>
</dbReference>
<dbReference type="GO" id="GO:0005975">
    <property type="term" value="P:carbohydrate metabolic process"/>
    <property type="evidence" value="ECO:0007669"/>
    <property type="project" value="InterPro"/>
</dbReference>
<reference evidence="6" key="2">
    <citation type="submission" date="2016-01" db="EMBL/GenBank/DDBJ databases">
        <title>Six Aerococcus type strain genome sequencing and assembly using PacBio and Illumina Hiseq.</title>
        <authorList>
            <person name="Carkaci D."/>
            <person name="Dargis R."/>
            <person name="Nielsen X.C."/>
            <person name="Skovgaard O."/>
            <person name="Fuursted K."/>
            <person name="Christensen J.J."/>
        </authorList>
    </citation>
    <scope>NUCLEOTIDE SEQUENCE [LARGE SCALE GENOMIC DNA]</scope>
    <source>
        <strain evidence="6">CCUG42038B</strain>
    </source>
</reference>
<evidence type="ECO:0000256" key="3">
    <source>
        <dbReference type="ARBA" id="ARBA00022777"/>
    </source>
</evidence>
<keyword evidence="3 4" id="KW-0418">Kinase</keyword>
<keyword evidence="2 4" id="KW-0808">Transferase</keyword>
<evidence type="ECO:0000256" key="2">
    <source>
        <dbReference type="ARBA" id="ARBA00022679"/>
    </source>
</evidence>
<evidence type="ECO:0000256" key="1">
    <source>
        <dbReference type="ARBA" id="ARBA00009156"/>
    </source>
</evidence>
<dbReference type="Gene3D" id="3.30.420.40">
    <property type="match status" value="2"/>
</dbReference>
<evidence type="ECO:0000313" key="5">
    <source>
        <dbReference type="EMBL" id="AMB98897.1"/>
    </source>
</evidence>
<dbReference type="GO" id="GO:0016301">
    <property type="term" value="F:kinase activity"/>
    <property type="evidence" value="ECO:0007669"/>
    <property type="project" value="UniProtKB-KW"/>
</dbReference>
<protein>
    <submittedName>
        <fullName evidence="5">Uncharacterized protein</fullName>
    </submittedName>
</protein>
<dbReference type="OrthoDB" id="9805576at2"/>
<sequence>MVIVIDLGTSHIKGAVVDSDLHVKYASSQAVDMQAPDELSRTVSPNQVFSAVVTILKDLLAQYPAVKRVIFSAQMHSILVANQSKEVVLAAMTWADNQAITVADLIKNGHYQEDLLQRTGTPVHPMSPLVKLIYLQAAHPFLLGDEANKIMGLKSFVIWRLTDQLVIDVGQASTTGLLRTAKGSWDRDILAVLGISLEKMPQIVGALDKFKIDPVAAQNLGLPTDIEFQLGSSDGALASYALKNNSRRQPVLVSVGTSGAARYLTSEGLKGGNLNLFSYLVGSPSNDYIIGGPVNNAGNVLVWAIDKLADCHDFSACWKQVLSQPLREEGPFFLPYLNGERAPYWNAHLTASFSGLRLNHSKTDMLRAIFEGVFYNLRMVIEQIYCLLDDEAPLIVNSQLARHDIFAQEIANLFGRTIYLDHSNRDASILGAAKLAMEKPDDKFDIGKLKVFHPQTSSQAAYQAKYYAFKKLADQADQAARLEFDEQEGRFEL</sequence>
<dbReference type="PIRSF" id="PIRSF000538">
    <property type="entry name" value="GlpK"/>
    <property type="match status" value="1"/>
</dbReference>
<dbReference type="Pfam" id="PF02782">
    <property type="entry name" value="FGGY_C"/>
    <property type="match status" value="1"/>
</dbReference>
<dbReference type="InterPro" id="IPR050406">
    <property type="entry name" value="FGGY_Carb_Kinase"/>
</dbReference>
<evidence type="ECO:0000313" key="6">
    <source>
        <dbReference type="Proteomes" id="UP000062260"/>
    </source>
</evidence>
<dbReference type="InterPro" id="IPR018484">
    <property type="entry name" value="FGGY_N"/>
</dbReference>
<dbReference type="InterPro" id="IPR043129">
    <property type="entry name" value="ATPase_NBD"/>
</dbReference>
<dbReference type="InterPro" id="IPR000577">
    <property type="entry name" value="Carb_kinase_FGGY"/>
</dbReference>
<dbReference type="SUPFAM" id="SSF53067">
    <property type="entry name" value="Actin-like ATPase domain"/>
    <property type="match status" value="2"/>
</dbReference>
<reference evidence="5 6" key="1">
    <citation type="journal article" date="2016" name="Genome Announc.">
        <title>Complete Genome Sequences of Aerococcus christensenii CCUG 28831T, Aerococcus sanguinicola CCUG 43001T, Aerococcus urinae CCUG 36881T, Aerococcus urinaeequi CCUG 28094T, Aerococcus urinaehominis CCUG 42038 BT, and Aerococcus viridans CCUG 4311T.</title>
        <authorList>
            <person name="Carkaci D."/>
            <person name="Dargis R."/>
            <person name="Nielsen X.C."/>
            <person name="Skovgaard O."/>
            <person name="Fuursted K."/>
            <person name="Christensen J.J."/>
        </authorList>
    </citation>
    <scope>NUCLEOTIDE SEQUENCE [LARGE SCALE GENOMIC DNA]</scope>
    <source>
        <strain evidence="5 6">CCUG42038B</strain>
    </source>
</reference>
<dbReference type="PANTHER" id="PTHR43095:SF2">
    <property type="entry name" value="GLUCONOKINASE"/>
    <property type="match status" value="1"/>
</dbReference>
<keyword evidence="6" id="KW-1185">Reference proteome</keyword>
<gene>
    <name evidence="5" type="ORF">AWM75_02320</name>
</gene>
<dbReference type="PANTHER" id="PTHR43095">
    <property type="entry name" value="SUGAR KINASE"/>
    <property type="match status" value="1"/>
</dbReference>
<evidence type="ECO:0000256" key="4">
    <source>
        <dbReference type="RuleBase" id="RU003733"/>
    </source>
</evidence>
<dbReference type="Pfam" id="PF00370">
    <property type="entry name" value="FGGY_N"/>
    <property type="match status" value="1"/>
</dbReference>
<comment type="similarity">
    <text evidence="1 4">Belongs to the FGGY kinase family.</text>
</comment>
<dbReference type="Proteomes" id="UP000062260">
    <property type="component" value="Chromosome"/>
</dbReference>
<proteinExistence type="inferred from homology"/>
<accession>A0A0X8FKC3</accession>
<dbReference type="KEGG" id="auh:AWM75_02320"/>
<dbReference type="GO" id="GO:0016773">
    <property type="term" value="F:phosphotransferase activity, alcohol group as acceptor"/>
    <property type="evidence" value="ECO:0007669"/>
    <property type="project" value="InterPro"/>
</dbReference>